<dbReference type="PANTHER" id="PTHR32309:SF13">
    <property type="entry name" value="FERRIC ENTEROBACTIN TRANSPORT PROTEIN FEPE"/>
    <property type="match status" value="1"/>
</dbReference>
<keyword evidence="2" id="KW-0812">Transmembrane</keyword>
<feature type="domain" description="Tyrosine-protein kinase G-rich" evidence="3">
    <location>
        <begin position="418"/>
        <end position="499"/>
    </location>
</feature>
<dbReference type="PANTHER" id="PTHR32309">
    <property type="entry name" value="TYROSINE-PROTEIN KINASE"/>
    <property type="match status" value="1"/>
</dbReference>
<dbReference type="GO" id="GO:0004713">
    <property type="term" value="F:protein tyrosine kinase activity"/>
    <property type="evidence" value="ECO:0007669"/>
    <property type="project" value="TreeGrafter"/>
</dbReference>
<evidence type="ECO:0000256" key="2">
    <source>
        <dbReference type="SAM" id="Phobius"/>
    </source>
</evidence>
<keyword evidence="2" id="KW-0472">Membrane</keyword>
<gene>
    <name evidence="4" type="ORF">OL599_20315</name>
</gene>
<dbReference type="InterPro" id="IPR032807">
    <property type="entry name" value="GNVR"/>
</dbReference>
<name>A0AA42CJJ0_9PROT</name>
<protein>
    <recommendedName>
        <fullName evidence="3">Tyrosine-protein kinase G-rich domain-containing protein</fullName>
    </recommendedName>
</protein>
<organism evidence="4 5">
    <name type="scientific">Limobrevibacterium gyesilva</name>
    <dbReference type="NCBI Taxonomy" id="2991712"/>
    <lineage>
        <taxon>Bacteria</taxon>
        <taxon>Pseudomonadati</taxon>
        <taxon>Pseudomonadota</taxon>
        <taxon>Alphaproteobacteria</taxon>
        <taxon>Acetobacterales</taxon>
        <taxon>Acetobacteraceae</taxon>
        <taxon>Limobrevibacterium</taxon>
    </lineage>
</organism>
<feature type="coiled-coil region" evidence="1">
    <location>
        <begin position="160"/>
        <end position="236"/>
    </location>
</feature>
<keyword evidence="5" id="KW-1185">Reference proteome</keyword>
<dbReference type="InterPro" id="IPR050445">
    <property type="entry name" value="Bact_polysacc_biosynth/exp"/>
</dbReference>
<dbReference type="NCBIfam" id="TIGR03007">
    <property type="entry name" value="pepcterm_ChnLen"/>
    <property type="match status" value="1"/>
</dbReference>
<evidence type="ECO:0000256" key="1">
    <source>
        <dbReference type="SAM" id="Coils"/>
    </source>
</evidence>
<feature type="transmembrane region" description="Helical" evidence="2">
    <location>
        <begin position="536"/>
        <end position="558"/>
    </location>
</feature>
<proteinExistence type="predicted"/>
<dbReference type="EMBL" id="JAPDNT010000026">
    <property type="protein sequence ID" value="MCW3476915.1"/>
    <property type="molecule type" value="Genomic_DNA"/>
</dbReference>
<keyword evidence="2" id="KW-1133">Transmembrane helix</keyword>
<dbReference type="SUPFAM" id="SSF56954">
    <property type="entry name" value="Outer membrane efflux proteins (OEP)"/>
    <property type="match status" value="1"/>
</dbReference>
<sequence length="567" mass="61331">MGTLLVLVRRILVAAWRYRWSAVALAWIVCGGGWAYVYMIPNQYEASARLYVDADAVLTPLLRGLAIDNSLGSQLDVLQRTLLSRPNLEKLVSNTDLDLTITGPADLETLVGRLANDIKITPQTRNLFTITYRNTSPKLAFDVVQTILTTFIESKTGNNRSEMENAQLFLQQQIAAYERQLRDAEKKRAEFRSKYLDLLPMGDTGGTRLDQAEAALRQLQGQLADLLSRREMLNRELTTTSPLVVTETELLAAAGGPAVVARDPRVEAAQHELDDLRLRYTENHPDVISARKRLEVAKAAATEQAAALAAARAGAARTASAGAKTIGLSHQTLSAAPKGAGGTAAGAPAETGATAAADAAATATVSRPSRSLPNPIYEQLKVRMLEVEASIASLQRQIADATRDRDRLDEMARSAPGVQAEYLNLNRDYEVLRRNYDELLSRRESMRIATAAEADADKIKMQVIDPPQVPQNPVAPKRAQLLSAVLVAGLLSGIGLAVLLVQFDQSFHTIDELRDLGLPVAGGVSMLNVSVTRGRVAAVFAFGLSLILLGAVYAGLVYRMLHTPGVV</sequence>
<reference evidence="4" key="1">
    <citation type="submission" date="2022-09" db="EMBL/GenBank/DDBJ databases">
        <title>Rhodovastum sp. nov. RN2-1 isolated from soil in Seongnam, South Korea.</title>
        <authorList>
            <person name="Le N.T."/>
        </authorList>
    </citation>
    <scope>NUCLEOTIDE SEQUENCE</scope>
    <source>
        <strain evidence="4">RN2-1</strain>
    </source>
</reference>
<keyword evidence="1" id="KW-0175">Coiled coil</keyword>
<dbReference type="AlphaFoldDB" id="A0AA42CJJ0"/>
<dbReference type="Proteomes" id="UP001165679">
    <property type="component" value="Unassembled WGS sequence"/>
</dbReference>
<feature type="transmembrane region" description="Helical" evidence="2">
    <location>
        <begin position="481"/>
        <end position="503"/>
    </location>
</feature>
<comment type="caution">
    <text evidence="4">The sequence shown here is derived from an EMBL/GenBank/DDBJ whole genome shotgun (WGS) entry which is preliminary data.</text>
</comment>
<feature type="transmembrane region" description="Helical" evidence="2">
    <location>
        <begin position="20"/>
        <end position="39"/>
    </location>
</feature>
<dbReference type="InterPro" id="IPR014345">
    <property type="entry name" value="XrtA_polysacc_chain"/>
</dbReference>
<reference evidence="4" key="2">
    <citation type="submission" date="2022-10" db="EMBL/GenBank/DDBJ databases">
        <authorList>
            <person name="Trinh H.N."/>
        </authorList>
    </citation>
    <scope>NUCLEOTIDE SEQUENCE</scope>
    <source>
        <strain evidence="4">RN2-1</strain>
    </source>
</reference>
<dbReference type="RefSeq" id="WP_264715773.1">
    <property type="nucleotide sequence ID" value="NZ_JAPDNT010000026.1"/>
</dbReference>
<accession>A0AA42CJJ0</accession>
<evidence type="ECO:0000313" key="4">
    <source>
        <dbReference type="EMBL" id="MCW3476915.1"/>
    </source>
</evidence>
<evidence type="ECO:0000259" key="3">
    <source>
        <dbReference type="Pfam" id="PF13807"/>
    </source>
</evidence>
<feature type="coiled-coil region" evidence="1">
    <location>
        <begin position="377"/>
        <end position="449"/>
    </location>
</feature>
<dbReference type="GO" id="GO:0005886">
    <property type="term" value="C:plasma membrane"/>
    <property type="evidence" value="ECO:0007669"/>
    <property type="project" value="TreeGrafter"/>
</dbReference>
<dbReference type="Pfam" id="PF13807">
    <property type="entry name" value="GNVR"/>
    <property type="match status" value="1"/>
</dbReference>
<evidence type="ECO:0000313" key="5">
    <source>
        <dbReference type="Proteomes" id="UP001165679"/>
    </source>
</evidence>